<evidence type="ECO:0000256" key="3">
    <source>
        <dbReference type="RuleBase" id="RU110713"/>
    </source>
</evidence>
<evidence type="ECO:0000256" key="1">
    <source>
        <dbReference type="ARBA" id="ARBA00022723"/>
    </source>
</evidence>
<evidence type="ECO:0000256" key="2">
    <source>
        <dbReference type="ARBA" id="ARBA00022833"/>
    </source>
</evidence>
<feature type="domain" description="CULT" evidence="4">
    <location>
        <begin position="1"/>
        <end position="101"/>
    </location>
</feature>
<dbReference type="CDD" id="cd15777">
    <property type="entry name" value="CRBN_C_like"/>
    <property type="match status" value="1"/>
</dbReference>
<dbReference type="Gene3D" id="2.170.150.20">
    <property type="entry name" value="Peptide methionine sulfoxide reductase"/>
    <property type="match status" value="1"/>
</dbReference>
<dbReference type="OrthoDB" id="267517at2759"/>
<protein>
    <recommendedName>
        <fullName evidence="3">Protein yippee-like</fullName>
    </recommendedName>
</protein>
<dbReference type="Pfam" id="PF03226">
    <property type="entry name" value="Yippee-Mis18"/>
    <property type="match status" value="1"/>
</dbReference>
<dbReference type="GO" id="GO:0046872">
    <property type="term" value="F:metal ion binding"/>
    <property type="evidence" value="ECO:0007669"/>
    <property type="project" value="UniProtKB-KW"/>
</dbReference>
<comment type="caution">
    <text evidence="5">The sequence shown here is derived from an EMBL/GenBank/DDBJ whole genome shotgun (WGS) entry which is preliminary data.</text>
</comment>
<evidence type="ECO:0000259" key="4">
    <source>
        <dbReference type="PROSITE" id="PS51788"/>
    </source>
</evidence>
<dbReference type="AlphaFoldDB" id="A0A9W7L2N4"/>
<evidence type="ECO:0000313" key="6">
    <source>
        <dbReference type="Proteomes" id="UP001165082"/>
    </source>
</evidence>
<keyword evidence="2" id="KW-0862">Zinc</keyword>
<name>A0A9W7L2N4_9STRA</name>
<keyword evidence="6" id="KW-1185">Reference proteome</keyword>
<sequence length="101" mass="10776">MAPITSVFSVPGALGSNSAYVNPHGAVHQTITLRSVSSSVALEASLPTLTDTWFPGYAWTVLYCGCGEHLGWKFTLIPPAERGDSVTEFYGIRASALTSER</sequence>
<dbReference type="EMBL" id="BRXZ01008228">
    <property type="protein sequence ID" value="GMI23312.1"/>
    <property type="molecule type" value="Genomic_DNA"/>
</dbReference>
<dbReference type="Proteomes" id="UP001165082">
    <property type="component" value="Unassembled WGS sequence"/>
</dbReference>
<dbReference type="InterPro" id="IPR034750">
    <property type="entry name" value="CULT"/>
</dbReference>
<reference evidence="5" key="1">
    <citation type="submission" date="2022-07" db="EMBL/GenBank/DDBJ databases">
        <title>Genome analysis of Parmales, a sister group of diatoms, reveals the evolutionary specialization of diatoms from phago-mixotrophs to photoautotrophs.</title>
        <authorList>
            <person name="Ban H."/>
            <person name="Sato S."/>
            <person name="Yoshikawa S."/>
            <person name="Kazumasa Y."/>
            <person name="Nakamura Y."/>
            <person name="Ichinomiya M."/>
            <person name="Saitoh K."/>
            <person name="Sato N."/>
            <person name="Blanc-Mathieu R."/>
            <person name="Endo H."/>
            <person name="Kuwata A."/>
            <person name="Ogata H."/>
        </authorList>
    </citation>
    <scope>NUCLEOTIDE SEQUENCE</scope>
</reference>
<proteinExistence type="inferred from homology"/>
<evidence type="ECO:0000313" key="5">
    <source>
        <dbReference type="EMBL" id="GMI23312.1"/>
    </source>
</evidence>
<accession>A0A9W7L2N4</accession>
<dbReference type="PROSITE" id="PS51788">
    <property type="entry name" value="CULT"/>
    <property type="match status" value="1"/>
</dbReference>
<organism evidence="5 6">
    <name type="scientific">Triparma retinervis</name>
    <dbReference type="NCBI Taxonomy" id="2557542"/>
    <lineage>
        <taxon>Eukaryota</taxon>
        <taxon>Sar</taxon>
        <taxon>Stramenopiles</taxon>
        <taxon>Ochrophyta</taxon>
        <taxon>Bolidophyceae</taxon>
        <taxon>Parmales</taxon>
        <taxon>Triparmaceae</taxon>
        <taxon>Triparma</taxon>
    </lineage>
</organism>
<dbReference type="InterPro" id="IPR004910">
    <property type="entry name" value="Yippee/Mis18/Cereblon"/>
</dbReference>
<keyword evidence="1" id="KW-0479">Metal-binding</keyword>
<gene>
    <name evidence="5" type="ORF">TrRE_jg4045</name>
</gene>
<comment type="similarity">
    <text evidence="3">Belongs to the yippee family.</text>
</comment>
<dbReference type="FunFam" id="2.170.150.20:FF:000007">
    <property type="entry name" value="Protein cereblon"/>
    <property type="match status" value="1"/>
</dbReference>